<keyword evidence="1" id="KW-0732">Signal</keyword>
<dbReference type="PANTHER" id="PTHR43031:SF16">
    <property type="entry name" value="OXIDOREDUCTASE"/>
    <property type="match status" value="1"/>
</dbReference>
<dbReference type="CDD" id="cd00158">
    <property type="entry name" value="RHOD"/>
    <property type="match status" value="1"/>
</dbReference>
<dbReference type="InterPro" id="IPR001307">
    <property type="entry name" value="Thiosulphate_STrfase_CS"/>
</dbReference>
<dbReference type="InterPro" id="IPR001763">
    <property type="entry name" value="Rhodanese-like_dom"/>
</dbReference>
<dbReference type="Pfam" id="PF00581">
    <property type="entry name" value="Rhodanese"/>
    <property type="match status" value="1"/>
</dbReference>
<feature type="domain" description="Rhodanese" evidence="2">
    <location>
        <begin position="47"/>
        <end position="134"/>
    </location>
</feature>
<reference evidence="4" key="2">
    <citation type="submission" date="2015-05" db="EMBL/GenBank/DDBJ databases">
        <title>Complete genome sequence of Corynebacterium mustelae DSM 45274, isolated from various tissues of a male ferret with lethal sepsis.</title>
        <authorList>
            <person name="Ruckert C."/>
            <person name="Albersmeier A."/>
            <person name="Winkler A."/>
            <person name="Tauch A."/>
        </authorList>
    </citation>
    <scope>NUCLEOTIDE SEQUENCE [LARGE SCALE GENOMIC DNA]</scope>
    <source>
        <strain evidence="4">DSM 45274</strain>
    </source>
</reference>
<dbReference type="PROSITE" id="PS50206">
    <property type="entry name" value="RHODANESE_3"/>
    <property type="match status" value="1"/>
</dbReference>
<gene>
    <name evidence="3" type="ORF">CMUST_06330</name>
</gene>
<dbReference type="SMART" id="SM00450">
    <property type="entry name" value="RHOD"/>
    <property type="match status" value="1"/>
</dbReference>
<feature type="chain" id="PRO_5038859436" evidence="1">
    <location>
        <begin position="25"/>
        <end position="134"/>
    </location>
</feature>
<keyword evidence="4" id="KW-1185">Reference proteome</keyword>
<dbReference type="STRING" id="571915.CMUST_06330"/>
<dbReference type="Gene3D" id="3.40.250.10">
    <property type="entry name" value="Rhodanese-like domain"/>
    <property type="match status" value="1"/>
</dbReference>
<accession>A0A0G3GWP9</accession>
<dbReference type="InterPro" id="IPR050229">
    <property type="entry name" value="GlpE_sulfurtransferase"/>
</dbReference>
<dbReference type="OrthoDB" id="9800872at2"/>
<sequence length="134" mass="14050">MKSSPFVRSCVNAALIIITTCTLASCGSLGATADGSDTTDPDFSAAIDNGATIIDVRSPAEYDSGHIPGAVNFDVDDPEFGNKILELDQSKEYAVYCRSGNRSSGAIAVMELAGFSNIAHLDEGLDAWNGELEK</sequence>
<dbReference type="PATRIC" id="fig|571915.4.peg.1343"/>
<keyword evidence="3" id="KW-0808">Transferase</keyword>
<proteinExistence type="predicted"/>
<dbReference type="SUPFAM" id="SSF52821">
    <property type="entry name" value="Rhodanese/Cell cycle control phosphatase"/>
    <property type="match status" value="1"/>
</dbReference>
<organism evidence="3 4">
    <name type="scientific">Corynebacterium mustelae</name>
    <dbReference type="NCBI Taxonomy" id="571915"/>
    <lineage>
        <taxon>Bacteria</taxon>
        <taxon>Bacillati</taxon>
        <taxon>Actinomycetota</taxon>
        <taxon>Actinomycetes</taxon>
        <taxon>Mycobacteriales</taxon>
        <taxon>Corynebacteriaceae</taxon>
        <taxon>Corynebacterium</taxon>
    </lineage>
</organism>
<name>A0A0G3GWP9_9CORY</name>
<protein>
    <submittedName>
        <fullName evidence="3">Rhodanese-related sulfurtransferase</fullName>
    </submittedName>
</protein>
<dbReference type="InterPro" id="IPR036873">
    <property type="entry name" value="Rhodanese-like_dom_sf"/>
</dbReference>
<dbReference type="AlphaFoldDB" id="A0A0G3GWP9"/>
<evidence type="ECO:0000313" key="4">
    <source>
        <dbReference type="Proteomes" id="UP000035199"/>
    </source>
</evidence>
<dbReference type="PROSITE" id="PS51257">
    <property type="entry name" value="PROKAR_LIPOPROTEIN"/>
    <property type="match status" value="1"/>
</dbReference>
<evidence type="ECO:0000259" key="2">
    <source>
        <dbReference type="PROSITE" id="PS50206"/>
    </source>
</evidence>
<reference evidence="3 4" key="1">
    <citation type="journal article" date="2015" name="Genome Announc.">
        <title>Complete Genome Sequence of the Type Strain Corynebacterium mustelae DSM 45274, Isolated from Various Tissues of a Male Ferret with Lethal Sepsis.</title>
        <authorList>
            <person name="Ruckert C."/>
            <person name="Eimer J."/>
            <person name="Winkler A."/>
            <person name="Tauch A."/>
        </authorList>
    </citation>
    <scope>NUCLEOTIDE SEQUENCE [LARGE SCALE GENOMIC DNA]</scope>
    <source>
        <strain evidence="3 4">DSM 45274</strain>
    </source>
</reference>
<dbReference type="EMBL" id="CP011542">
    <property type="protein sequence ID" value="AKK05601.1"/>
    <property type="molecule type" value="Genomic_DNA"/>
</dbReference>
<feature type="signal peptide" evidence="1">
    <location>
        <begin position="1"/>
        <end position="24"/>
    </location>
</feature>
<evidence type="ECO:0000256" key="1">
    <source>
        <dbReference type="SAM" id="SignalP"/>
    </source>
</evidence>
<dbReference type="PANTHER" id="PTHR43031">
    <property type="entry name" value="FAD-DEPENDENT OXIDOREDUCTASE"/>
    <property type="match status" value="1"/>
</dbReference>
<dbReference type="KEGG" id="cmv:CMUST_06330"/>
<evidence type="ECO:0000313" key="3">
    <source>
        <dbReference type="EMBL" id="AKK05601.1"/>
    </source>
</evidence>
<dbReference type="RefSeq" id="WP_144414139.1">
    <property type="nucleotide sequence ID" value="NZ_CP011542.1"/>
</dbReference>
<dbReference type="PROSITE" id="PS00380">
    <property type="entry name" value="RHODANESE_1"/>
    <property type="match status" value="1"/>
</dbReference>
<dbReference type="Proteomes" id="UP000035199">
    <property type="component" value="Chromosome"/>
</dbReference>
<dbReference type="GO" id="GO:0004792">
    <property type="term" value="F:thiosulfate-cyanide sulfurtransferase activity"/>
    <property type="evidence" value="ECO:0007669"/>
    <property type="project" value="InterPro"/>
</dbReference>